<proteinExistence type="predicted"/>
<name>A0A2P5CH15_PARAD</name>
<evidence type="ECO:0000256" key="1">
    <source>
        <dbReference type="PROSITE-ProRule" id="PRU00047"/>
    </source>
</evidence>
<dbReference type="AlphaFoldDB" id="A0A2P5CH15"/>
<keyword evidence="1" id="KW-0479">Metal-binding</keyword>
<dbReference type="PROSITE" id="PS50158">
    <property type="entry name" value="ZF_CCHC"/>
    <property type="match status" value="1"/>
</dbReference>
<dbReference type="GO" id="GO:0008270">
    <property type="term" value="F:zinc ion binding"/>
    <property type="evidence" value="ECO:0007669"/>
    <property type="project" value="UniProtKB-KW"/>
</dbReference>
<keyword evidence="1" id="KW-0862">Zinc</keyword>
<dbReference type="EMBL" id="JXTB01000131">
    <property type="protein sequence ID" value="PON60324.1"/>
    <property type="molecule type" value="Genomic_DNA"/>
</dbReference>
<evidence type="ECO:0000259" key="3">
    <source>
        <dbReference type="PROSITE" id="PS50158"/>
    </source>
</evidence>
<dbReference type="OrthoDB" id="1701901at2759"/>
<dbReference type="InterPro" id="IPR036875">
    <property type="entry name" value="Znf_CCHC_sf"/>
</dbReference>
<sequence>MTEVSKEVSLLLQYKDLPDFCYNCGIIGHHYKECTRKSFDKTDSSNLVKNKYGPWMNASVPRSHSLVERRRDKLKFHKLMGHSKSKLDQDFDSADAGSDGESRPLFKEIREWEQE</sequence>
<keyword evidence="1" id="KW-0863">Zinc-finger</keyword>
<feature type="domain" description="CCHC-type" evidence="3">
    <location>
        <begin position="21"/>
        <end position="36"/>
    </location>
</feature>
<protein>
    <submittedName>
        <fullName evidence="4">Zinc knuckle CX2CX4HX4C</fullName>
    </submittedName>
</protein>
<feature type="compositionally biased region" description="Basic and acidic residues" evidence="2">
    <location>
        <begin position="100"/>
        <end position="115"/>
    </location>
</feature>
<dbReference type="SUPFAM" id="SSF57756">
    <property type="entry name" value="Retrovirus zinc finger-like domains"/>
    <property type="match status" value="1"/>
</dbReference>
<evidence type="ECO:0000313" key="5">
    <source>
        <dbReference type="Proteomes" id="UP000237105"/>
    </source>
</evidence>
<evidence type="ECO:0000256" key="2">
    <source>
        <dbReference type="SAM" id="MobiDB-lite"/>
    </source>
</evidence>
<dbReference type="Proteomes" id="UP000237105">
    <property type="component" value="Unassembled WGS sequence"/>
</dbReference>
<keyword evidence="5" id="KW-1185">Reference proteome</keyword>
<comment type="caution">
    <text evidence="4">The sequence shown here is derived from an EMBL/GenBank/DDBJ whole genome shotgun (WGS) entry which is preliminary data.</text>
</comment>
<dbReference type="GO" id="GO:0003676">
    <property type="term" value="F:nucleic acid binding"/>
    <property type="evidence" value="ECO:0007669"/>
    <property type="project" value="InterPro"/>
</dbReference>
<feature type="region of interest" description="Disordered" evidence="2">
    <location>
        <begin position="87"/>
        <end position="115"/>
    </location>
</feature>
<organism evidence="4 5">
    <name type="scientific">Parasponia andersonii</name>
    <name type="common">Sponia andersonii</name>
    <dbReference type="NCBI Taxonomy" id="3476"/>
    <lineage>
        <taxon>Eukaryota</taxon>
        <taxon>Viridiplantae</taxon>
        <taxon>Streptophyta</taxon>
        <taxon>Embryophyta</taxon>
        <taxon>Tracheophyta</taxon>
        <taxon>Spermatophyta</taxon>
        <taxon>Magnoliopsida</taxon>
        <taxon>eudicotyledons</taxon>
        <taxon>Gunneridae</taxon>
        <taxon>Pentapetalae</taxon>
        <taxon>rosids</taxon>
        <taxon>fabids</taxon>
        <taxon>Rosales</taxon>
        <taxon>Cannabaceae</taxon>
        <taxon>Parasponia</taxon>
    </lineage>
</organism>
<evidence type="ECO:0000313" key="4">
    <source>
        <dbReference type="EMBL" id="PON60324.1"/>
    </source>
</evidence>
<reference evidence="5" key="1">
    <citation type="submission" date="2016-06" db="EMBL/GenBank/DDBJ databases">
        <title>Parallel loss of symbiosis genes in relatives of nitrogen-fixing non-legume Parasponia.</title>
        <authorList>
            <person name="Van Velzen R."/>
            <person name="Holmer R."/>
            <person name="Bu F."/>
            <person name="Rutten L."/>
            <person name="Van Zeijl A."/>
            <person name="Liu W."/>
            <person name="Santuari L."/>
            <person name="Cao Q."/>
            <person name="Sharma T."/>
            <person name="Shen D."/>
            <person name="Roswanjaya Y."/>
            <person name="Wardhani T."/>
            <person name="Kalhor M.S."/>
            <person name="Jansen J."/>
            <person name="Van den Hoogen J."/>
            <person name="Gungor B."/>
            <person name="Hartog M."/>
            <person name="Hontelez J."/>
            <person name="Verver J."/>
            <person name="Yang W.-C."/>
            <person name="Schijlen E."/>
            <person name="Repin R."/>
            <person name="Schilthuizen M."/>
            <person name="Schranz E."/>
            <person name="Heidstra R."/>
            <person name="Miyata K."/>
            <person name="Fedorova E."/>
            <person name="Kohlen W."/>
            <person name="Bisseling T."/>
            <person name="Smit S."/>
            <person name="Geurts R."/>
        </authorList>
    </citation>
    <scope>NUCLEOTIDE SEQUENCE [LARGE SCALE GENOMIC DNA]</scope>
    <source>
        <strain evidence="5">cv. WU1-14</strain>
    </source>
</reference>
<gene>
    <name evidence="4" type="ORF">PanWU01x14_153100</name>
</gene>
<accession>A0A2P5CH15</accession>
<dbReference type="InterPro" id="IPR001878">
    <property type="entry name" value="Znf_CCHC"/>
</dbReference>